<dbReference type="GO" id="GO:0061503">
    <property type="term" value="F:tRNA threonylcarbamoyladenosine dehydratase"/>
    <property type="evidence" value="ECO:0007669"/>
    <property type="project" value="TreeGrafter"/>
</dbReference>
<dbReference type="PANTHER" id="PTHR43267:SF1">
    <property type="entry name" value="TRNA THREONYLCARBAMOYLADENOSINE DEHYDRATASE"/>
    <property type="match status" value="1"/>
</dbReference>
<evidence type="ECO:0000313" key="3">
    <source>
        <dbReference type="Proteomes" id="UP000077628"/>
    </source>
</evidence>
<dbReference type="EMBL" id="LUUK01000025">
    <property type="protein sequence ID" value="OAI26760.1"/>
    <property type="molecule type" value="Genomic_DNA"/>
</dbReference>
<dbReference type="GO" id="GO:0008641">
    <property type="term" value="F:ubiquitin-like modifier activating enzyme activity"/>
    <property type="evidence" value="ECO:0007669"/>
    <property type="project" value="InterPro"/>
</dbReference>
<organism evidence="2 3">
    <name type="scientific">Methylomonas koyamae</name>
    <dbReference type="NCBI Taxonomy" id="702114"/>
    <lineage>
        <taxon>Bacteria</taxon>
        <taxon>Pseudomonadati</taxon>
        <taxon>Pseudomonadota</taxon>
        <taxon>Gammaproteobacteria</taxon>
        <taxon>Methylococcales</taxon>
        <taxon>Methylococcaceae</taxon>
        <taxon>Methylomonas</taxon>
    </lineage>
</organism>
<protein>
    <recommendedName>
        <fullName evidence="1">THIF-type NAD/FAD binding fold domain-containing protein</fullName>
    </recommendedName>
</protein>
<dbReference type="AlphaFoldDB" id="A0A177PBQ7"/>
<evidence type="ECO:0000259" key="1">
    <source>
        <dbReference type="Pfam" id="PF00899"/>
    </source>
</evidence>
<evidence type="ECO:0000313" key="2">
    <source>
        <dbReference type="EMBL" id="OAI26760.1"/>
    </source>
</evidence>
<name>A0A177PBQ7_9GAMM</name>
<dbReference type="STRING" id="702114.A1355_18475"/>
<accession>A0A177PBQ7</accession>
<gene>
    <name evidence="2" type="ORF">A1355_18475</name>
</gene>
<dbReference type="InterPro" id="IPR035985">
    <property type="entry name" value="Ubiquitin-activating_enz"/>
</dbReference>
<dbReference type="SUPFAM" id="SSF69572">
    <property type="entry name" value="Activating enzymes of the ubiquitin-like proteins"/>
    <property type="match status" value="1"/>
</dbReference>
<comment type="caution">
    <text evidence="2">The sequence shown here is derived from an EMBL/GenBank/DDBJ whole genome shotgun (WGS) entry which is preliminary data.</text>
</comment>
<dbReference type="Gene3D" id="3.40.50.720">
    <property type="entry name" value="NAD(P)-binding Rossmann-like Domain"/>
    <property type="match status" value="1"/>
</dbReference>
<feature type="domain" description="THIF-type NAD/FAD binding fold" evidence="1">
    <location>
        <begin position="3"/>
        <end position="118"/>
    </location>
</feature>
<dbReference type="GO" id="GO:0061504">
    <property type="term" value="P:cyclic threonylcarbamoyladenosine biosynthetic process"/>
    <property type="evidence" value="ECO:0007669"/>
    <property type="project" value="TreeGrafter"/>
</dbReference>
<reference evidence="3" key="1">
    <citation type="submission" date="2016-03" db="EMBL/GenBank/DDBJ databases">
        <authorList>
            <person name="Heylen K."/>
            <person name="De Vos P."/>
            <person name="Vekeman B."/>
        </authorList>
    </citation>
    <scope>NUCLEOTIDE SEQUENCE [LARGE SCALE GENOMIC DNA]</scope>
    <source>
        <strain evidence="3">R-45383</strain>
    </source>
</reference>
<dbReference type="InterPro" id="IPR045886">
    <property type="entry name" value="ThiF/MoeB/HesA"/>
</dbReference>
<sequence>MAVIEPLVRAGFQNFTLVDFDRVEETNLNRLPSVHRRDIGRFKVKVASRLIAQAGRSVGSATKVKVFTEDVYTASSRCKRALQACDVILALTDNHLSRIECLQLALESGAVFLQGGVEILLDEQPKRLLAEISGAELGRYCPICSGRLHPGQASLDARRYVGGEVWDHAQQNGYVPDVPAPSVMSINSLVAGTLVLELQRRIAGLGSWDLWQCDFNNGSLHAIERIDETLNGECHVCGRS</sequence>
<dbReference type="InterPro" id="IPR000594">
    <property type="entry name" value="ThiF_NAD_FAD-bd"/>
</dbReference>
<dbReference type="Proteomes" id="UP000077628">
    <property type="component" value="Unassembled WGS sequence"/>
</dbReference>
<keyword evidence="3" id="KW-1185">Reference proteome</keyword>
<dbReference type="PANTHER" id="PTHR43267">
    <property type="entry name" value="TRNA THREONYLCARBAMOYLADENOSINE DEHYDRATASE"/>
    <property type="match status" value="1"/>
</dbReference>
<dbReference type="Pfam" id="PF00899">
    <property type="entry name" value="ThiF"/>
    <property type="match status" value="1"/>
</dbReference>
<proteinExistence type="predicted"/>